<dbReference type="Gene3D" id="2.60.120.10">
    <property type="entry name" value="Jelly Rolls"/>
    <property type="match status" value="1"/>
</dbReference>
<name>A0ABS2Q7D2_9BACL</name>
<dbReference type="InterPro" id="IPR009057">
    <property type="entry name" value="Homeodomain-like_sf"/>
</dbReference>
<comment type="caution">
    <text evidence="5">The sequence shown here is derived from an EMBL/GenBank/DDBJ whole genome shotgun (WGS) entry which is preliminary data.</text>
</comment>
<dbReference type="PANTHER" id="PTHR43280">
    <property type="entry name" value="ARAC-FAMILY TRANSCRIPTIONAL REGULATOR"/>
    <property type="match status" value="1"/>
</dbReference>
<dbReference type="Gene3D" id="1.10.10.60">
    <property type="entry name" value="Homeodomain-like"/>
    <property type="match status" value="2"/>
</dbReference>
<dbReference type="InterPro" id="IPR003313">
    <property type="entry name" value="AraC-bd"/>
</dbReference>
<evidence type="ECO:0000256" key="2">
    <source>
        <dbReference type="ARBA" id="ARBA00023125"/>
    </source>
</evidence>
<dbReference type="Pfam" id="PF02311">
    <property type="entry name" value="AraC_binding"/>
    <property type="match status" value="1"/>
</dbReference>
<sequence>MQKNEANHYLKPRPPVHAYLDITKRDHSGSGLTFKENWHEEMQFYYICKGSALLRCESVAVELAAGDIGIINSNELHSLINTGRKLSCYIIRLDTALLLNQTSSDYYSSLLARQLIAFKHLARHDQRLVQILRTILTEDEKRQSGFELAIQAAVLHLLAELVRHYLARIYTPERLETRLNSMHQLKRVITSIDAHYQEPLSVSELARQALMSESHFCRTFKKIYGQTLVHYINTLRLEKAEELLRDPATTITEVALSVGFSDANYFSRLFKREKGIAPQKFKKQLLGTKSQ</sequence>
<dbReference type="SUPFAM" id="SSF51215">
    <property type="entry name" value="Regulatory protein AraC"/>
    <property type="match status" value="1"/>
</dbReference>
<dbReference type="PROSITE" id="PS01124">
    <property type="entry name" value="HTH_ARAC_FAMILY_2"/>
    <property type="match status" value="1"/>
</dbReference>
<dbReference type="SUPFAM" id="SSF46689">
    <property type="entry name" value="Homeodomain-like"/>
    <property type="match status" value="2"/>
</dbReference>
<keyword evidence="1" id="KW-0805">Transcription regulation</keyword>
<dbReference type="RefSeq" id="WP_205005850.1">
    <property type="nucleotide sequence ID" value="NZ_CBCRXA010000014.1"/>
</dbReference>
<protein>
    <submittedName>
        <fullName evidence="5">AraC-like DNA-binding protein</fullName>
    </submittedName>
</protein>
<evidence type="ECO:0000313" key="6">
    <source>
        <dbReference type="Proteomes" id="UP000823201"/>
    </source>
</evidence>
<evidence type="ECO:0000313" key="5">
    <source>
        <dbReference type="EMBL" id="MBM7657506.1"/>
    </source>
</evidence>
<dbReference type="InterPro" id="IPR037923">
    <property type="entry name" value="HTH-like"/>
</dbReference>
<dbReference type="EMBL" id="JAFBEV010000006">
    <property type="protein sequence ID" value="MBM7657506.1"/>
    <property type="molecule type" value="Genomic_DNA"/>
</dbReference>
<gene>
    <name evidence="5" type="ORF">JOC27_000955</name>
</gene>
<dbReference type="InterPro" id="IPR020449">
    <property type="entry name" value="Tscrpt_reg_AraC-type_HTH"/>
</dbReference>
<reference evidence="5 6" key="1">
    <citation type="submission" date="2021-01" db="EMBL/GenBank/DDBJ databases">
        <title>Genomic Encyclopedia of Type Strains, Phase IV (KMG-IV): sequencing the most valuable type-strain genomes for metagenomic binning, comparative biology and taxonomic classification.</title>
        <authorList>
            <person name="Goeker M."/>
        </authorList>
    </citation>
    <scope>NUCLEOTIDE SEQUENCE [LARGE SCALE GENOMIC DNA]</scope>
    <source>
        <strain evidence="5 6">DSM 100968</strain>
    </source>
</reference>
<evidence type="ECO:0000259" key="4">
    <source>
        <dbReference type="PROSITE" id="PS01124"/>
    </source>
</evidence>
<accession>A0ABS2Q7D2</accession>
<evidence type="ECO:0000256" key="1">
    <source>
        <dbReference type="ARBA" id="ARBA00023015"/>
    </source>
</evidence>
<dbReference type="PRINTS" id="PR00032">
    <property type="entry name" value="HTHARAC"/>
</dbReference>
<dbReference type="Proteomes" id="UP000823201">
    <property type="component" value="Unassembled WGS sequence"/>
</dbReference>
<keyword evidence="2" id="KW-0238">DNA-binding</keyword>
<evidence type="ECO:0000256" key="3">
    <source>
        <dbReference type="ARBA" id="ARBA00023163"/>
    </source>
</evidence>
<keyword evidence="3" id="KW-0804">Transcription</keyword>
<dbReference type="PROSITE" id="PS00041">
    <property type="entry name" value="HTH_ARAC_FAMILY_1"/>
    <property type="match status" value="1"/>
</dbReference>
<feature type="domain" description="HTH araC/xylS-type" evidence="4">
    <location>
        <begin position="186"/>
        <end position="284"/>
    </location>
</feature>
<organism evidence="5 6">
    <name type="scientific">Sporolactobacillus spathodeae</name>
    <dbReference type="NCBI Taxonomy" id="1465502"/>
    <lineage>
        <taxon>Bacteria</taxon>
        <taxon>Bacillati</taxon>
        <taxon>Bacillota</taxon>
        <taxon>Bacilli</taxon>
        <taxon>Bacillales</taxon>
        <taxon>Sporolactobacillaceae</taxon>
        <taxon>Sporolactobacillus</taxon>
    </lineage>
</organism>
<keyword evidence="6" id="KW-1185">Reference proteome</keyword>
<dbReference type="SMART" id="SM00342">
    <property type="entry name" value="HTH_ARAC"/>
    <property type="match status" value="1"/>
</dbReference>
<dbReference type="PANTHER" id="PTHR43280:SF28">
    <property type="entry name" value="HTH-TYPE TRANSCRIPTIONAL ACTIVATOR RHAS"/>
    <property type="match status" value="1"/>
</dbReference>
<proteinExistence type="predicted"/>
<dbReference type="InterPro" id="IPR014710">
    <property type="entry name" value="RmlC-like_jellyroll"/>
</dbReference>
<dbReference type="InterPro" id="IPR018062">
    <property type="entry name" value="HTH_AraC-typ_CS"/>
</dbReference>
<dbReference type="InterPro" id="IPR018060">
    <property type="entry name" value="HTH_AraC"/>
</dbReference>
<dbReference type="Pfam" id="PF12833">
    <property type="entry name" value="HTH_18"/>
    <property type="match status" value="1"/>
</dbReference>